<dbReference type="PANTHER" id="PTHR45793:SF9">
    <property type="entry name" value="HOMEOBOX PROTEIN OTX1"/>
    <property type="match status" value="1"/>
</dbReference>
<organism evidence="9 10">
    <name type="scientific">Apophysomyces ossiformis</name>
    <dbReference type="NCBI Taxonomy" id="679940"/>
    <lineage>
        <taxon>Eukaryota</taxon>
        <taxon>Fungi</taxon>
        <taxon>Fungi incertae sedis</taxon>
        <taxon>Mucoromycota</taxon>
        <taxon>Mucoromycotina</taxon>
        <taxon>Mucoromycetes</taxon>
        <taxon>Mucorales</taxon>
        <taxon>Mucorineae</taxon>
        <taxon>Mucoraceae</taxon>
        <taxon>Apophysomyces</taxon>
    </lineage>
</organism>
<evidence type="ECO:0000313" key="10">
    <source>
        <dbReference type="Proteomes" id="UP000605846"/>
    </source>
</evidence>
<dbReference type="AlphaFoldDB" id="A0A8H7BPW9"/>
<feature type="compositionally biased region" description="Basic and acidic residues" evidence="7">
    <location>
        <begin position="247"/>
        <end position="278"/>
    </location>
</feature>
<evidence type="ECO:0000256" key="7">
    <source>
        <dbReference type="SAM" id="MobiDB-lite"/>
    </source>
</evidence>
<feature type="domain" description="Homeobox" evidence="8">
    <location>
        <begin position="49"/>
        <end position="109"/>
    </location>
</feature>
<dbReference type="InterPro" id="IPR001356">
    <property type="entry name" value="HD"/>
</dbReference>
<feature type="compositionally biased region" description="Polar residues" evidence="7">
    <location>
        <begin position="197"/>
        <end position="209"/>
    </location>
</feature>
<feature type="region of interest" description="Disordered" evidence="7">
    <location>
        <begin position="247"/>
        <end position="284"/>
    </location>
</feature>
<feature type="DNA-binding region" description="Homeobox" evidence="5">
    <location>
        <begin position="51"/>
        <end position="110"/>
    </location>
</feature>
<sequence>MARRAFGDAEGGDMVCSEVLDAELQGESDEDGGEDMDEGGGGDDEEVTPTTKAKRKRITPEQFRRLSDLFERTDTPSYELREKVARELNMTNREVQVWFQNRRAKANRTRMQEQQNQLLIRRQETMFIYPPYQQQQQHASSTPPSATQSGLFPHAASHSRHHHGDQLAPSHDVALSDQSIDTHSWQDKPSKLYLHYSSHTQDQQPSPCDSQASFSSTGSSSSAVSTPTFPSYMSPIDILASAAEYVQRCDEEQKEAERAEKRRRTDDPGSTTRTDRSHCWRPWL</sequence>
<comment type="caution">
    <text evidence="9">The sequence shown here is derived from an EMBL/GenBank/DDBJ whole genome shotgun (WGS) entry which is preliminary data.</text>
</comment>
<dbReference type="Pfam" id="PF00046">
    <property type="entry name" value="Homeodomain"/>
    <property type="match status" value="1"/>
</dbReference>
<evidence type="ECO:0000256" key="6">
    <source>
        <dbReference type="RuleBase" id="RU000682"/>
    </source>
</evidence>
<dbReference type="SMART" id="SM00389">
    <property type="entry name" value="HOX"/>
    <property type="match status" value="1"/>
</dbReference>
<evidence type="ECO:0000256" key="5">
    <source>
        <dbReference type="PROSITE-ProRule" id="PRU00108"/>
    </source>
</evidence>
<name>A0A8H7BPW9_9FUNG</name>
<dbReference type="GO" id="GO:0000978">
    <property type="term" value="F:RNA polymerase II cis-regulatory region sequence-specific DNA binding"/>
    <property type="evidence" value="ECO:0007669"/>
    <property type="project" value="TreeGrafter"/>
</dbReference>
<feature type="region of interest" description="Disordered" evidence="7">
    <location>
        <begin position="197"/>
        <end position="226"/>
    </location>
</feature>
<dbReference type="PROSITE" id="PS00027">
    <property type="entry name" value="HOMEOBOX_1"/>
    <property type="match status" value="1"/>
</dbReference>
<dbReference type="GO" id="GO:0000981">
    <property type="term" value="F:DNA-binding transcription factor activity, RNA polymerase II-specific"/>
    <property type="evidence" value="ECO:0007669"/>
    <property type="project" value="InterPro"/>
</dbReference>
<protein>
    <submittedName>
        <fullName evidence="9">Mix paired-like homeobox</fullName>
    </submittedName>
</protein>
<dbReference type="OrthoDB" id="6159439at2759"/>
<dbReference type="PANTHER" id="PTHR45793">
    <property type="entry name" value="HOMEOBOX PROTEIN"/>
    <property type="match status" value="1"/>
</dbReference>
<feature type="compositionally biased region" description="Low complexity" evidence="7">
    <location>
        <begin position="210"/>
        <end position="226"/>
    </location>
</feature>
<keyword evidence="4 5" id="KW-0539">Nucleus</keyword>
<feature type="region of interest" description="Disordered" evidence="7">
    <location>
        <begin position="1"/>
        <end position="59"/>
    </location>
</feature>
<dbReference type="EMBL" id="JABAYA010000026">
    <property type="protein sequence ID" value="KAF7729322.1"/>
    <property type="molecule type" value="Genomic_DNA"/>
</dbReference>
<dbReference type="SUPFAM" id="SSF46689">
    <property type="entry name" value="Homeodomain-like"/>
    <property type="match status" value="1"/>
</dbReference>
<dbReference type="Gene3D" id="1.10.10.60">
    <property type="entry name" value="Homeodomain-like"/>
    <property type="match status" value="1"/>
</dbReference>
<feature type="compositionally biased region" description="Acidic residues" evidence="7">
    <location>
        <begin position="20"/>
        <end position="47"/>
    </location>
</feature>
<evidence type="ECO:0000313" key="9">
    <source>
        <dbReference type="EMBL" id="KAF7729322.1"/>
    </source>
</evidence>
<dbReference type="CDD" id="cd00086">
    <property type="entry name" value="homeodomain"/>
    <property type="match status" value="1"/>
</dbReference>
<dbReference type="Proteomes" id="UP000605846">
    <property type="component" value="Unassembled WGS sequence"/>
</dbReference>
<proteinExistence type="predicted"/>
<keyword evidence="10" id="KW-1185">Reference proteome</keyword>
<evidence type="ECO:0000256" key="2">
    <source>
        <dbReference type="ARBA" id="ARBA00023125"/>
    </source>
</evidence>
<keyword evidence="2 5" id="KW-0238">DNA-binding</keyword>
<reference evidence="9" key="1">
    <citation type="submission" date="2020-01" db="EMBL/GenBank/DDBJ databases">
        <title>Genome Sequencing of Three Apophysomyces-Like Fungal Strains Confirms a Novel Fungal Genus in the Mucoromycota with divergent Burkholderia-like Endosymbiotic Bacteria.</title>
        <authorList>
            <person name="Stajich J.E."/>
            <person name="Macias A.M."/>
            <person name="Carter-House D."/>
            <person name="Lovett B."/>
            <person name="Kasson L.R."/>
            <person name="Berry K."/>
            <person name="Grigoriev I."/>
            <person name="Chang Y."/>
            <person name="Spatafora J."/>
            <person name="Kasson M.T."/>
        </authorList>
    </citation>
    <scope>NUCLEOTIDE SEQUENCE</scope>
    <source>
        <strain evidence="9">NRRL A-21654</strain>
    </source>
</reference>
<dbReference type="PROSITE" id="PS50071">
    <property type="entry name" value="HOMEOBOX_2"/>
    <property type="match status" value="1"/>
</dbReference>
<keyword evidence="3 5" id="KW-0371">Homeobox</keyword>
<dbReference type="InterPro" id="IPR017970">
    <property type="entry name" value="Homeobox_CS"/>
</dbReference>
<evidence type="ECO:0000256" key="1">
    <source>
        <dbReference type="ARBA" id="ARBA00004123"/>
    </source>
</evidence>
<comment type="subcellular location">
    <subcellularLocation>
        <location evidence="1 5 6">Nucleus</location>
    </subcellularLocation>
</comment>
<dbReference type="GO" id="GO:0005634">
    <property type="term" value="C:nucleus"/>
    <property type="evidence" value="ECO:0007669"/>
    <property type="project" value="UniProtKB-SubCell"/>
</dbReference>
<evidence type="ECO:0000256" key="4">
    <source>
        <dbReference type="ARBA" id="ARBA00023242"/>
    </source>
</evidence>
<accession>A0A8H7BPW9</accession>
<evidence type="ECO:0000256" key="3">
    <source>
        <dbReference type="ARBA" id="ARBA00023155"/>
    </source>
</evidence>
<dbReference type="InterPro" id="IPR009057">
    <property type="entry name" value="Homeodomain-like_sf"/>
</dbReference>
<feature type="compositionally biased region" description="Polar residues" evidence="7">
    <location>
        <begin position="132"/>
        <end position="150"/>
    </location>
</feature>
<evidence type="ECO:0000259" key="8">
    <source>
        <dbReference type="PROSITE" id="PS50071"/>
    </source>
</evidence>
<feature type="region of interest" description="Disordered" evidence="7">
    <location>
        <begin position="132"/>
        <end position="173"/>
    </location>
</feature>
<gene>
    <name evidence="9" type="primary">MIXL1_2</name>
    <name evidence="9" type="ORF">EC973_004578</name>
</gene>